<name>A0A0A9F5L0_ARUDO</name>
<dbReference type="AlphaFoldDB" id="A0A0A9F5L0"/>
<reference evidence="2" key="2">
    <citation type="journal article" date="2015" name="Data Brief">
        <title>Shoot transcriptome of the giant reed, Arundo donax.</title>
        <authorList>
            <person name="Barrero R.A."/>
            <person name="Guerrero F.D."/>
            <person name="Moolhuijzen P."/>
            <person name="Goolsby J.A."/>
            <person name="Tidwell J."/>
            <person name="Bellgard S.E."/>
            <person name="Bellgard M.I."/>
        </authorList>
    </citation>
    <scope>NUCLEOTIDE SEQUENCE</scope>
    <source>
        <tissue evidence="2">Shoot tissue taken approximately 20 cm above the soil surface</tissue>
    </source>
</reference>
<evidence type="ECO:0000313" key="2">
    <source>
        <dbReference type="EMBL" id="JAE07592.1"/>
    </source>
</evidence>
<accession>A0A0A9F5L0</accession>
<dbReference type="EMBL" id="GBRH01190304">
    <property type="protein sequence ID" value="JAE07592.1"/>
    <property type="molecule type" value="Transcribed_RNA"/>
</dbReference>
<organism evidence="2">
    <name type="scientific">Arundo donax</name>
    <name type="common">Giant reed</name>
    <name type="synonym">Donax arundinaceus</name>
    <dbReference type="NCBI Taxonomy" id="35708"/>
    <lineage>
        <taxon>Eukaryota</taxon>
        <taxon>Viridiplantae</taxon>
        <taxon>Streptophyta</taxon>
        <taxon>Embryophyta</taxon>
        <taxon>Tracheophyta</taxon>
        <taxon>Spermatophyta</taxon>
        <taxon>Magnoliopsida</taxon>
        <taxon>Liliopsida</taxon>
        <taxon>Poales</taxon>
        <taxon>Poaceae</taxon>
        <taxon>PACMAD clade</taxon>
        <taxon>Arundinoideae</taxon>
        <taxon>Arundineae</taxon>
        <taxon>Arundo</taxon>
    </lineage>
</organism>
<sequence length="79" mass="8506">MRTTSPGRTPAREESATAAVRTAERRPAKVRDWPVAASTSASAEGHASARRRRRSLRERPGSDSMGAAGRSERYTPSAP</sequence>
<keyword evidence="2" id="KW-0436">Ligase</keyword>
<reference evidence="2" key="1">
    <citation type="submission" date="2014-09" db="EMBL/GenBank/DDBJ databases">
        <authorList>
            <person name="Magalhaes I.L.F."/>
            <person name="Oliveira U."/>
            <person name="Santos F.R."/>
            <person name="Vidigal T.H.D.A."/>
            <person name="Brescovit A.D."/>
            <person name="Santos A.J."/>
        </authorList>
    </citation>
    <scope>NUCLEOTIDE SEQUENCE</scope>
    <source>
        <tissue evidence="2">Shoot tissue taken approximately 20 cm above the soil surface</tissue>
    </source>
</reference>
<dbReference type="GO" id="GO:0016874">
    <property type="term" value="F:ligase activity"/>
    <property type="evidence" value="ECO:0007669"/>
    <property type="project" value="UniProtKB-KW"/>
</dbReference>
<feature type="compositionally biased region" description="Basic and acidic residues" evidence="1">
    <location>
        <begin position="22"/>
        <end position="32"/>
    </location>
</feature>
<feature type="region of interest" description="Disordered" evidence="1">
    <location>
        <begin position="1"/>
        <end position="79"/>
    </location>
</feature>
<evidence type="ECO:0000256" key="1">
    <source>
        <dbReference type="SAM" id="MobiDB-lite"/>
    </source>
</evidence>
<proteinExistence type="predicted"/>
<protein>
    <submittedName>
        <fullName evidence="2">4-coumarate--CoA ligase, putative / 4-coumaroyl-CoA synthase, putative</fullName>
    </submittedName>
</protein>